<sequence>MGMVSNFWGAVHCHGAFIVSSPARIILILFMPIKYKRPSENVFRRLLCTLFNQTCGATAFT</sequence>
<keyword evidence="2" id="KW-1185">Reference proteome</keyword>
<dbReference type="AlphaFoldDB" id="A0A3N4MHM4"/>
<name>A0A3N4MHM4_9NEIS</name>
<proteinExistence type="predicted"/>
<comment type="caution">
    <text evidence="1">The sequence shown here is derived from an EMBL/GenBank/DDBJ whole genome shotgun (WGS) entry which is preliminary data.</text>
</comment>
<gene>
    <name evidence="1" type="ORF">EGK74_13240</name>
</gene>
<accession>A0A3N4MHM4</accession>
<dbReference type="Proteomes" id="UP000272412">
    <property type="component" value="Unassembled WGS sequence"/>
</dbReference>
<reference evidence="1 2" key="1">
    <citation type="submission" date="2018-11" db="EMBL/GenBank/DDBJ databases">
        <title>Neisseria weixii sp. nov. isolated from the rectal contents of plateau pika (Ochotona cruzoniae).</title>
        <authorList>
            <person name="Zhang G."/>
        </authorList>
    </citation>
    <scope>NUCLEOTIDE SEQUENCE [LARGE SCALE GENOMIC DNA]</scope>
    <source>
        <strain evidence="1 2">10009</strain>
    </source>
</reference>
<protein>
    <submittedName>
        <fullName evidence="1">Uncharacterized protein</fullName>
    </submittedName>
</protein>
<dbReference type="EMBL" id="RPFL01000072">
    <property type="protein sequence ID" value="RPD83172.1"/>
    <property type="molecule type" value="Genomic_DNA"/>
</dbReference>
<evidence type="ECO:0000313" key="1">
    <source>
        <dbReference type="EMBL" id="RPD83172.1"/>
    </source>
</evidence>
<organism evidence="1 2">
    <name type="scientific">Neisseria weixii</name>
    <dbReference type="NCBI Taxonomy" id="1853276"/>
    <lineage>
        <taxon>Bacteria</taxon>
        <taxon>Pseudomonadati</taxon>
        <taxon>Pseudomonadota</taxon>
        <taxon>Betaproteobacteria</taxon>
        <taxon>Neisseriales</taxon>
        <taxon>Neisseriaceae</taxon>
        <taxon>Neisseria</taxon>
    </lineage>
</organism>
<evidence type="ECO:0000313" key="2">
    <source>
        <dbReference type="Proteomes" id="UP000272412"/>
    </source>
</evidence>